<dbReference type="Gene3D" id="2.40.50.120">
    <property type="match status" value="1"/>
</dbReference>
<evidence type="ECO:0000313" key="6">
    <source>
        <dbReference type="Proteomes" id="UP000830375"/>
    </source>
</evidence>
<evidence type="ECO:0000256" key="1">
    <source>
        <dbReference type="ARBA" id="ARBA00004613"/>
    </source>
</evidence>
<feature type="domain" description="NTR" evidence="4">
    <location>
        <begin position="1"/>
        <end position="83"/>
    </location>
</feature>
<accession>A0ABQ8L0Q2</accession>
<evidence type="ECO:0000313" key="5">
    <source>
        <dbReference type="EMBL" id="KAI2643969.1"/>
    </source>
</evidence>
<gene>
    <name evidence="5" type="ORF">H4Q32_026404</name>
</gene>
<dbReference type="Proteomes" id="UP000830375">
    <property type="component" value="Unassembled WGS sequence"/>
</dbReference>
<evidence type="ECO:0000256" key="3">
    <source>
        <dbReference type="ARBA" id="ARBA00023157"/>
    </source>
</evidence>
<dbReference type="InterPro" id="IPR001134">
    <property type="entry name" value="Netrin_domain"/>
</dbReference>
<proteinExistence type="predicted"/>
<dbReference type="InterPro" id="IPR008993">
    <property type="entry name" value="TIMP-like_OB-fold"/>
</dbReference>
<evidence type="ECO:0000259" key="4">
    <source>
        <dbReference type="PROSITE" id="PS50189"/>
    </source>
</evidence>
<dbReference type="EMBL" id="JACTAM010002682">
    <property type="protein sequence ID" value="KAI2643969.1"/>
    <property type="molecule type" value="Genomic_DNA"/>
</dbReference>
<dbReference type="InterPro" id="IPR018933">
    <property type="entry name" value="Netrin_module_non-TIMP"/>
</dbReference>
<comment type="caution">
    <text evidence="5">The sequence shown here is derived from an EMBL/GenBank/DDBJ whole genome shotgun (WGS) entry which is preliminary data.</text>
</comment>
<reference evidence="5 6" key="1">
    <citation type="submission" date="2022-01" db="EMBL/GenBank/DDBJ databases">
        <title>A high-quality chromosome-level genome assembly of rohu carp, Labeo rohita.</title>
        <authorList>
            <person name="Arick M.A. II"/>
            <person name="Hsu C.-Y."/>
            <person name="Magbanua Z."/>
            <person name="Pechanova O."/>
            <person name="Grover C."/>
            <person name="Miller E."/>
            <person name="Thrash A."/>
            <person name="Ezzel L."/>
            <person name="Alam S."/>
            <person name="Benzie J."/>
            <person name="Hamilton M."/>
            <person name="Karsi A."/>
            <person name="Lawrence M.L."/>
            <person name="Peterson D.G."/>
        </authorList>
    </citation>
    <scope>NUCLEOTIDE SEQUENCE [LARGE SCALE GENOMIC DNA]</scope>
    <source>
        <strain evidence="6">BAU-BD-2019</strain>
        <tissue evidence="5">Blood</tissue>
    </source>
</reference>
<sequence length="83" mass="9548">MDLQQTVDTYDMKVEQVLREGTDEEVEGKVRQFLARPRCREHLGLIKGKSYLIMGKSVDLPNHGGRYISALNLIQLRTKFPCI</sequence>
<keyword evidence="3" id="KW-1015">Disulfide bond</keyword>
<dbReference type="SUPFAM" id="SSF50242">
    <property type="entry name" value="TIMP-like"/>
    <property type="match status" value="1"/>
</dbReference>
<keyword evidence="2" id="KW-0964">Secreted</keyword>
<protein>
    <recommendedName>
        <fullName evidence="4">NTR domain-containing protein</fullName>
    </recommendedName>
</protein>
<evidence type="ECO:0000256" key="2">
    <source>
        <dbReference type="ARBA" id="ARBA00022525"/>
    </source>
</evidence>
<name>A0ABQ8L0Q2_LABRO</name>
<dbReference type="PROSITE" id="PS50189">
    <property type="entry name" value="NTR"/>
    <property type="match status" value="1"/>
</dbReference>
<dbReference type="Pfam" id="PF01759">
    <property type="entry name" value="NTR"/>
    <property type="match status" value="1"/>
</dbReference>
<organism evidence="5 6">
    <name type="scientific">Labeo rohita</name>
    <name type="common">Indian major carp</name>
    <name type="synonym">Cyprinus rohita</name>
    <dbReference type="NCBI Taxonomy" id="84645"/>
    <lineage>
        <taxon>Eukaryota</taxon>
        <taxon>Metazoa</taxon>
        <taxon>Chordata</taxon>
        <taxon>Craniata</taxon>
        <taxon>Vertebrata</taxon>
        <taxon>Euteleostomi</taxon>
        <taxon>Actinopterygii</taxon>
        <taxon>Neopterygii</taxon>
        <taxon>Teleostei</taxon>
        <taxon>Ostariophysi</taxon>
        <taxon>Cypriniformes</taxon>
        <taxon>Cyprinidae</taxon>
        <taxon>Labeoninae</taxon>
        <taxon>Labeonini</taxon>
        <taxon>Labeo</taxon>
    </lineage>
</organism>
<comment type="subcellular location">
    <subcellularLocation>
        <location evidence="1">Secreted</location>
    </subcellularLocation>
</comment>
<keyword evidence="6" id="KW-1185">Reference proteome</keyword>